<dbReference type="EMBL" id="BAET01000008">
    <property type="protein sequence ID" value="GAB55235.1"/>
    <property type="molecule type" value="Genomic_DNA"/>
</dbReference>
<reference evidence="1 2" key="1">
    <citation type="journal article" date="2012" name="J. Bacteriol.">
        <title>Genome sequence of proteorhodopsin-containing sea ice bacterium Glaciecola punicea ACAM 611T.</title>
        <authorList>
            <person name="Qin Q.-L."/>
            <person name="Xie B.-B."/>
            <person name="Shu Y.-L."/>
            <person name="Rong J.-C."/>
            <person name="Zhao D.-L."/>
            <person name="Zhang X.-Y."/>
            <person name="Chen X.-L."/>
            <person name="Zhou B.-C."/>
            <person name="Zhanga Y.-Z."/>
        </authorList>
    </citation>
    <scope>NUCLEOTIDE SEQUENCE [LARGE SCALE GENOMIC DNA]</scope>
    <source>
        <strain evidence="1 2">ACAM 611</strain>
    </source>
</reference>
<proteinExistence type="predicted"/>
<evidence type="ECO:0000313" key="1">
    <source>
        <dbReference type="EMBL" id="GAB55235.1"/>
    </source>
</evidence>
<sequence length="41" mass="4679">MVFLVELQPDSKAIDNNTNAIHFNARALLNNLRKFSVFLCT</sequence>
<accession>H5TAA8</accession>
<keyword evidence="2" id="KW-1185">Reference proteome</keyword>
<dbReference type="AlphaFoldDB" id="H5TAA8"/>
<reference evidence="1 2" key="2">
    <citation type="journal article" date="2017" name="Antonie Van Leeuwenhoek">
        <title>Rhizobium rhizosphaerae sp. nov., a novel species isolated from rice rhizosphere.</title>
        <authorList>
            <person name="Zhao J.J."/>
            <person name="Zhang J."/>
            <person name="Zhang R.J."/>
            <person name="Zhang C.W."/>
            <person name="Yin H.Q."/>
            <person name="Zhang X.X."/>
        </authorList>
    </citation>
    <scope>NUCLEOTIDE SEQUENCE [LARGE SCALE GENOMIC DNA]</scope>
    <source>
        <strain evidence="1 2">ACAM 611</strain>
    </source>
</reference>
<gene>
    <name evidence="1" type="ORF">GPUN_1104</name>
</gene>
<dbReference type="Proteomes" id="UP000053586">
    <property type="component" value="Unassembled WGS sequence"/>
</dbReference>
<organism evidence="1 2">
    <name type="scientific">Glaciecola punicea ACAM 611</name>
    <dbReference type="NCBI Taxonomy" id="1121923"/>
    <lineage>
        <taxon>Bacteria</taxon>
        <taxon>Pseudomonadati</taxon>
        <taxon>Pseudomonadota</taxon>
        <taxon>Gammaproteobacteria</taxon>
        <taxon>Alteromonadales</taxon>
        <taxon>Alteromonadaceae</taxon>
        <taxon>Glaciecola</taxon>
    </lineage>
</organism>
<evidence type="ECO:0000313" key="2">
    <source>
        <dbReference type="Proteomes" id="UP000053586"/>
    </source>
</evidence>
<comment type="caution">
    <text evidence="1">The sequence shown here is derived from an EMBL/GenBank/DDBJ whole genome shotgun (WGS) entry which is preliminary data.</text>
</comment>
<name>H5TAA8_9ALTE</name>
<protein>
    <submittedName>
        <fullName evidence="1">Uncharacterized protein</fullName>
    </submittedName>
</protein>